<protein>
    <submittedName>
        <fullName evidence="1">Uncharacterized protein</fullName>
    </submittedName>
</protein>
<evidence type="ECO:0000313" key="2">
    <source>
        <dbReference type="Proteomes" id="UP000295293"/>
    </source>
</evidence>
<name>A0A4R6YPD1_9GAMM</name>
<comment type="caution">
    <text evidence="1">The sequence shown here is derived from an EMBL/GenBank/DDBJ whole genome shotgun (WGS) entry which is preliminary data.</text>
</comment>
<reference evidence="1 2" key="1">
    <citation type="submission" date="2019-03" db="EMBL/GenBank/DDBJ databases">
        <title>Genomic Encyclopedia of Type Strains, Phase IV (KMG-IV): sequencing the most valuable type-strain genomes for metagenomic binning, comparative biology and taxonomic classification.</title>
        <authorList>
            <person name="Goeker M."/>
        </authorList>
    </citation>
    <scope>NUCLEOTIDE SEQUENCE [LARGE SCALE GENOMIC DNA]</scope>
    <source>
        <strain evidence="1 2">DSM 21667</strain>
    </source>
</reference>
<dbReference type="Proteomes" id="UP000295293">
    <property type="component" value="Unassembled WGS sequence"/>
</dbReference>
<proteinExistence type="predicted"/>
<dbReference type="RefSeq" id="WP_133820638.1">
    <property type="nucleotide sequence ID" value="NZ_SNZH01000015.1"/>
</dbReference>
<keyword evidence="2" id="KW-1185">Reference proteome</keyword>
<accession>A0A4R6YPD1</accession>
<sequence length="214" mass="24098">MNDLHPLIKLLCERPELSAACIGRKADFCSRTVGRYRKEVAERDLPWSYYEPLSVEKLDLEFNKPRYRPPSKTPYDPDRVAAFLARPKATLRDAWEDYRASAPRPHLAYDTFRRRVGETLVRYYVAKGDPLLEAWQEVPFVTKFVPAVTFLAKSGVGQNHAETPESARILGAKRGCGDAEGECGTEVWTAKPELARLADLGIGEGRLMAGDRTD</sequence>
<organism evidence="1 2">
    <name type="scientific">Tahibacter aquaticus</name>
    <dbReference type="NCBI Taxonomy" id="520092"/>
    <lineage>
        <taxon>Bacteria</taxon>
        <taxon>Pseudomonadati</taxon>
        <taxon>Pseudomonadota</taxon>
        <taxon>Gammaproteobacteria</taxon>
        <taxon>Lysobacterales</taxon>
        <taxon>Rhodanobacteraceae</taxon>
        <taxon>Tahibacter</taxon>
    </lineage>
</organism>
<gene>
    <name evidence="1" type="ORF">DFR29_11524</name>
</gene>
<dbReference type="AlphaFoldDB" id="A0A4R6YPD1"/>
<evidence type="ECO:0000313" key="1">
    <source>
        <dbReference type="EMBL" id="TDR39636.1"/>
    </source>
</evidence>
<dbReference type="EMBL" id="SNZH01000015">
    <property type="protein sequence ID" value="TDR39636.1"/>
    <property type="molecule type" value="Genomic_DNA"/>
</dbReference>